<reference evidence="5" key="2">
    <citation type="submission" date="2025-08" db="UniProtKB">
        <authorList>
            <consortium name="Ensembl"/>
        </authorList>
    </citation>
    <scope>IDENTIFICATION</scope>
</reference>
<dbReference type="InterPro" id="IPR027417">
    <property type="entry name" value="P-loop_NTPase"/>
</dbReference>
<accession>A0A4W5LL81</accession>
<evidence type="ECO:0000259" key="4">
    <source>
        <dbReference type="PROSITE" id="PS51720"/>
    </source>
</evidence>
<dbReference type="Ensembl" id="ENSHHUT00000027102.1">
    <property type="protein sequence ID" value="ENSHHUP00000026075.1"/>
    <property type="gene ID" value="ENSHHUG00000016490.1"/>
</dbReference>
<dbReference type="PANTHER" id="PTHR10903:SF112">
    <property type="entry name" value="SI:CH211-113E8.5"/>
    <property type="match status" value="1"/>
</dbReference>
<protein>
    <submittedName>
        <fullName evidence="5">Zgc:113625</fullName>
    </submittedName>
</protein>
<dbReference type="GeneTree" id="ENSGT01120000271858"/>
<evidence type="ECO:0000313" key="5">
    <source>
        <dbReference type="Ensembl" id="ENSHHUP00000026075.1"/>
    </source>
</evidence>
<reference evidence="6" key="1">
    <citation type="submission" date="2018-06" db="EMBL/GenBank/DDBJ databases">
        <title>Genome assembly of Danube salmon.</title>
        <authorList>
            <person name="Macqueen D.J."/>
            <person name="Gundappa M.K."/>
        </authorList>
    </citation>
    <scope>NUCLEOTIDE SEQUENCE [LARGE SCALE GENOMIC DNA]</scope>
</reference>
<dbReference type="PROSITE" id="PS51720">
    <property type="entry name" value="G_AIG1"/>
    <property type="match status" value="1"/>
</dbReference>
<sequence length="263" mass="29349">MGNKSSAPEPRVPNGPDLRIVMIGKTGVGKSAVGNTILGKNSFRSEARFDSVTDTCEKDHIDESRKIHVVDTPGILDTQKSPEEIQKEIVKCIQVSSPGPHVFLLVIQLGRYTKEEQNAVEALEKLFGSEASKYMIVVFTRGDQLQGKTLQEIVLKGPAKLREAIQRCGGRFQVFDNSDTGRQNRSQVVDLIKKIDDMLAANGGGHYTDDMYKEAERKIQQLNVPREEAEKQQCIFILSASFLSALLKRIVLFQNMLAREIDM</sequence>
<dbReference type="SUPFAM" id="SSF52540">
    <property type="entry name" value="P-loop containing nucleoside triphosphate hydrolases"/>
    <property type="match status" value="1"/>
</dbReference>
<keyword evidence="3" id="KW-0342">GTP-binding</keyword>
<evidence type="ECO:0000256" key="1">
    <source>
        <dbReference type="ARBA" id="ARBA00008535"/>
    </source>
</evidence>
<evidence type="ECO:0000256" key="3">
    <source>
        <dbReference type="ARBA" id="ARBA00023134"/>
    </source>
</evidence>
<keyword evidence="2" id="KW-0547">Nucleotide-binding</keyword>
<evidence type="ECO:0000256" key="2">
    <source>
        <dbReference type="ARBA" id="ARBA00022741"/>
    </source>
</evidence>
<organism evidence="5 6">
    <name type="scientific">Hucho hucho</name>
    <name type="common">huchen</name>
    <dbReference type="NCBI Taxonomy" id="62062"/>
    <lineage>
        <taxon>Eukaryota</taxon>
        <taxon>Metazoa</taxon>
        <taxon>Chordata</taxon>
        <taxon>Craniata</taxon>
        <taxon>Vertebrata</taxon>
        <taxon>Euteleostomi</taxon>
        <taxon>Actinopterygii</taxon>
        <taxon>Neopterygii</taxon>
        <taxon>Teleostei</taxon>
        <taxon>Protacanthopterygii</taxon>
        <taxon>Salmoniformes</taxon>
        <taxon>Salmonidae</taxon>
        <taxon>Salmoninae</taxon>
        <taxon>Hucho</taxon>
    </lineage>
</organism>
<feature type="domain" description="AIG1-type G" evidence="4">
    <location>
        <begin position="15"/>
        <end position="216"/>
    </location>
</feature>
<dbReference type="Gene3D" id="3.40.50.300">
    <property type="entry name" value="P-loop containing nucleotide triphosphate hydrolases"/>
    <property type="match status" value="1"/>
</dbReference>
<dbReference type="FunFam" id="3.40.50.300:FF:000366">
    <property type="entry name" value="GTPase, IMAP family member 2"/>
    <property type="match status" value="1"/>
</dbReference>
<dbReference type="AlphaFoldDB" id="A0A4W5LL81"/>
<dbReference type="InterPro" id="IPR006703">
    <property type="entry name" value="G_AIG1"/>
</dbReference>
<dbReference type="InterPro" id="IPR045058">
    <property type="entry name" value="GIMA/IAN/Toc"/>
</dbReference>
<keyword evidence="6" id="KW-1185">Reference proteome</keyword>
<dbReference type="CDD" id="cd01852">
    <property type="entry name" value="AIG1"/>
    <property type="match status" value="1"/>
</dbReference>
<reference evidence="5" key="3">
    <citation type="submission" date="2025-09" db="UniProtKB">
        <authorList>
            <consortium name="Ensembl"/>
        </authorList>
    </citation>
    <scope>IDENTIFICATION</scope>
</reference>
<proteinExistence type="inferred from homology"/>
<dbReference type="Proteomes" id="UP000314982">
    <property type="component" value="Unassembled WGS sequence"/>
</dbReference>
<dbReference type="STRING" id="62062.ENSHHUP00000026075"/>
<name>A0A4W5LL81_9TELE</name>
<dbReference type="Pfam" id="PF04548">
    <property type="entry name" value="AIG1"/>
    <property type="match status" value="1"/>
</dbReference>
<comment type="similarity">
    <text evidence="1">Belongs to the TRAFAC class TrmE-Era-EngA-EngB-Septin-like GTPase superfamily. AIG1/Toc34/Toc159-like paraseptin GTPase family. IAN subfamily.</text>
</comment>
<dbReference type="GO" id="GO:0005525">
    <property type="term" value="F:GTP binding"/>
    <property type="evidence" value="ECO:0007669"/>
    <property type="project" value="UniProtKB-KW"/>
</dbReference>
<evidence type="ECO:0000313" key="6">
    <source>
        <dbReference type="Proteomes" id="UP000314982"/>
    </source>
</evidence>
<dbReference type="PANTHER" id="PTHR10903">
    <property type="entry name" value="GTPASE, IMAP FAMILY MEMBER-RELATED"/>
    <property type="match status" value="1"/>
</dbReference>